<dbReference type="Proteomes" id="UP001499954">
    <property type="component" value="Unassembled WGS sequence"/>
</dbReference>
<keyword evidence="2" id="KW-1185">Reference proteome</keyword>
<name>A0ABP5BAP6_9MICO</name>
<accession>A0ABP5BAP6</accession>
<sequence>MAATEPCRPRGSRTSVALIRVPRPLGPQTCGPLRLDLVVEMLSQTLCQFRLNDEAQLAYDRADAAARVS</sequence>
<organism evidence="1 2">
    <name type="scientific">Agromyces allii</name>
    <dbReference type="NCBI Taxonomy" id="393607"/>
    <lineage>
        <taxon>Bacteria</taxon>
        <taxon>Bacillati</taxon>
        <taxon>Actinomycetota</taxon>
        <taxon>Actinomycetes</taxon>
        <taxon>Micrococcales</taxon>
        <taxon>Microbacteriaceae</taxon>
        <taxon>Agromyces</taxon>
    </lineage>
</organism>
<dbReference type="EMBL" id="BAAAMK010000001">
    <property type="protein sequence ID" value="GAA1938764.1"/>
    <property type="molecule type" value="Genomic_DNA"/>
</dbReference>
<reference evidence="2" key="1">
    <citation type="journal article" date="2019" name="Int. J. Syst. Evol. Microbiol.">
        <title>The Global Catalogue of Microorganisms (GCM) 10K type strain sequencing project: providing services to taxonomists for standard genome sequencing and annotation.</title>
        <authorList>
            <consortium name="The Broad Institute Genomics Platform"/>
            <consortium name="The Broad Institute Genome Sequencing Center for Infectious Disease"/>
            <person name="Wu L."/>
            <person name="Ma J."/>
        </authorList>
    </citation>
    <scope>NUCLEOTIDE SEQUENCE [LARGE SCALE GENOMIC DNA]</scope>
    <source>
        <strain evidence="2">JCM 13584</strain>
    </source>
</reference>
<gene>
    <name evidence="1" type="ORF">GCM10009717_01460</name>
</gene>
<comment type="caution">
    <text evidence="1">The sequence shown here is derived from an EMBL/GenBank/DDBJ whole genome shotgun (WGS) entry which is preliminary data.</text>
</comment>
<evidence type="ECO:0000313" key="2">
    <source>
        <dbReference type="Proteomes" id="UP001499954"/>
    </source>
</evidence>
<proteinExistence type="predicted"/>
<evidence type="ECO:0000313" key="1">
    <source>
        <dbReference type="EMBL" id="GAA1938764.1"/>
    </source>
</evidence>
<protein>
    <submittedName>
        <fullName evidence="1">Uncharacterized protein</fullName>
    </submittedName>
</protein>